<evidence type="ECO:0000256" key="5">
    <source>
        <dbReference type="SAM" id="Phobius"/>
    </source>
</evidence>
<dbReference type="Pfam" id="PF00083">
    <property type="entry name" value="Sugar_tr"/>
    <property type="match status" value="1"/>
</dbReference>
<organism evidence="7 8">
    <name type="scientific">Bradyrhizobium canariense</name>
    <dbReference type="NCBI Taxonomy" id="255045"/>
    <lineage>
        <taxon>Bacteria</taxon>
        <taxon>Pseudomonadati</taxon>
        <taxon>Pseudomonadota</taxon>
        <taxon>Alphaproteobacteria</taxon>
        <taxon>Hyphomicrobiales</taxon>
        <taxon>Nitrobacteraceae</taxon>
        <taxon>Bradyrhizobium</taxon>
    </lineage>
</organism>
<keyword evidence="2 5" id="KW-0812">Transmembrane</keyword>
<sequence length="482" mass="51305">MADVTLDGQDAVQGGVQGRFHRTAQDHSQGDAQDWLSAIEKSNLTPRYYLTIGLVVLQEMFEFYDFFLVGYLVSVLAPGWHLTYGQSAMMLLSSGVGAIVGSLVGGQIADIVGRKKMIWGGGLLFSLGAAGCALIPDGAWILFSLLRFVVGCGSMAATTAQNPLVVEMTPTRYRTFVSSMMVVPVALGTMFAAMVSASLLPVIGWRGVAATGALPIVTSLLIALIAPESVRWLLSRGRNADARREAAKLLGVPETSVALPNAIEPARKSGSMSELFQDQKRFWWVVVIWTGISTGTYGVILWGPTVLSQLLKITAHEAAHYFVYASIFSMLGRVLFSVLPLYIGRRGAALVGTFMSVLVMLAIFAFYREFIAGWSVFALLVIVGAAFYSGMFSNISPYVVEVFPVSLGGRAFGLAQASNGIGKILGPVCLALIAGSGDVVSPKATTDAIAPAFLFLAACELAALIAIVAFRQEPHGKPMDIG</sequence>
<dbReference type="PANTHER" id="PTHR23508">
    <property type="entry name" value="CARBOXYLIC ACID TRANSPORTER PROTEIN HOMOLOG"/>
    <property type="match status" value="1"/>
</dbReference>
<dbReference type="EMBL" id="LT629750">
    <property type="protein sequence ID" value="SDT61138.1"/>
    <property type="molecule type" value="Genomic_DNA"/>
</dbReference>
<feature type="transmembrane region" description="Helical" evidence="5">
    <location>
        <begin position="176"/>
        <end position="197"/>
    </location>
</feature>
<proteinExistence type="predicted"/>
<feature type="domain" description="Major facilitator superfamily (MFS) profile" evidence="6">
    <location>
        <begin position="51"/>
        <end position="475"/>
    </location>
</feature>
<keyword evidence="4 5" id="KW-0472">Membrane</keyword>
<feature type="transmembrane region" description="Helical" evidence="5">
    <location>
        <begin position="448"/>
        <end position="470"/>
    </location>
</feature>
<dbReference type="AlphaFoldDB" id="A0A1H2BSF3"/>
<evidence type="ECO:0000313" key="8">
    <source>
        <dbReference type="Proteomes" id="UP000243904"/>
    </source>
</evidence>
<dbReference type="Gene3D" id="1.20.1250.20">
    <property type="entry name" value="MFS general substrate transporter like domains"/>
    <property type="match status" value="1"/>
</dbReference>
<keyword evidence="3 5" id="KW-1133">Transmembrane helix</keyword>
<protein>
    <submittedName>
        <fullName evidence="7">MFS transporter, putative metabolite:H+ symporter</fullName>
    </submittedName>
</protein>
<evidence type="ECO:0000259" key="6">
    <source>
        <dbReference type="PROSITE" id="PS50850"/>
    </source>
</evidence>
<feature type="transmembrane region" description="Helical" evidence="5">
    <location>
        <begin position="203"/>
        <end position="226"/>
    </location>
</feature>
<dbReference type="InterPro" id="IPR005829">
    <property type="entry name" value="Sugar_transporter_CS"/>
</dbReference>
<feature type="transmembrane region" description="Helical" evidence="5">
    <location>
        <begin position="63"/>
        <end position="82"/>
    </location>
</feature>
<dbReference type="Proteomes" id="UP000243904">
    <property type="component" value="Chromosome I"/>
</dbReference>
<evidence type="ECO:0000256" key="4">
    <source>
        <dbReference type="ARBA" id="ARBA00023136"/>
    </source>
</evidence>
<evidence type="ECO:0000256" key="2">
    <source>
        <dbReference type="ARBA" id="ARBA00022692"/>
    </source>
</evidence>
<name>A0A1H2BSF3_9BRAD</name>
<comment type="subcellular location">
    <subcellularLocation>
        <location evidence="1">Membrane</location>
        <topology evidence="1">Multi-pass membrane protein</topology>
    </subcellularLocation>
</comment>
<reference evidence="8" key="1">
    <citation type="submission" date="2016-10" db="EMBL/GenBank/DDBJ databases">
        <authorList>
            <person name="Varghese N."/>
            <person name="Submissions S."/>
        </authorList>
    </citation>
    <scope>NUCLEOTIDE SEQUENCE [LARGE SCALE GENOMIC DNA]</scope>
    <source>
        <strain evidence="8">GAS369</strain>
    </source>
</reference>
<keyword evidence="8" id="KW-1185">Reference proteome</keyword>
<feature type="transmembrane region" description="Helical" evidence="5">
    <location>
        <begin position="322"/>
        <end position="342"/>
    </location>
</feature>
<dbReference type="InterPro" id="IPR005828">
    <property type="entry name" value="MFS_sugar_transport-like"/>
</dbReference>
<dbReference type="CDD" id="cd17316">
    <property type="entry name" value="MFS_SV2_like"/>
    <property type="match status" value="1"/>
</dbReference>
<feature type="transmembrane region" description="Helical" evidence="5">
    <location>
        <begin position="412"/>
        <end position="436"/>
    </location>
</feature>
<dbReference type="RefSeq" id="WP_167559028.1">
    <property type="nucleotide sequence ID" value="NZ_LT629750.1"/>
</dbReference>
<accession>A0A1H2BSF3</accession>
<evidence type="ECO:0000313" key="7">
    <source>
        <dbReference type="EMBL" id="SDT61138.1"/>
    </source>
</evidence>
<evidence type="ECO:0000256" key="1">
    <source>
        <dbReference type="ARBA" id="ARBA00004141"/>
    </source>
</evidence>
<dbReference type="PROSITE" id="PS50850">
    <property type="entry name" value="MFS"/>
    <property type="match status" value="1"/>
</dbReference>
<dbReference type="PROSITE" id="PS00216">
    <property type="entry name" value="SUGAR_TRANSPORT_1"/>
    <property type="match status" value="1"/>
</dbReference>
<dbReference type="GO" id="GO:0005886">
    <property type="term" value="C:plasma membrane"/>
    <property type="evidence" value="ECO:0007669"/>
    <property type="project" value="TreeGrafter"/>
</dbReference>
<feature type="transmembrane region" description="Helical" evidence="5">
    <location>
        <begin position="88"/>
        <end position="105"/>
    </location>
</feature>
<dbReference type="InterPro" id="IPR036259">
    <property type="entry name" value="MFS_trans_sf"/>
</dbReference>
<evidence type="ECO:0000256" key="3">
    <source>
        <dbReference type="ARBA" id="ARBA00022989"/>
    </source>
</evidence>
<dbReference type="InterPro" id="IPR020846">
    <property type="entry name" value="MFS_dom"/>
</dbReference>
<feature type="transmembrane region" description="Helical" evidence="5">
    <location>
        <begin position="282"/>
        <end position="302"/>
    </location>
</feature>
<dbReference type="SUPFAM" id="SSF103473">
    <property type="entry name" value="MFS general substrate transporter"/>
    <property type="match status" value="1"/>
</dbReference>
<dbReference type="PANTHER" id="PTHR23508:SF10">
    <property type="entry name" value="CARBOXYLIC ACID TRANSPORTER PROTEIN HOMOLOG"/>
    <property type="match status" value="1"/>
</dbReference>
<feature type="transmembrane region" description="Helical" evidence="5">
    <location>
        <begin position="117"/>
        <end position="136"/>
    </location>
</feature>
<feature type="transmembrane region" description="Helical" evidence="5">
    <location>
        <begin position="373"/>
        <end position="400"/>
    </location>
</feature>
<feature type="transmembrane region" description="Helical" evidence="5">
    <location>
        <begin position="349"/>
        <end position="367"/>
    </location>
</feature>
<gene>
    <name evidence="7" type="ORF">SAMN05444158_7486</name>
</gene>
<dbReference type="GO" id="GO:0046943">
    <property type="term" value="F:carboxylic acid transmembrane transporter activity"/>
    <property type="evidence" value="ECO:0007669"/>
    <property type="project" value="TreeGrafter"/>
</dbReference>